<dbReference type="EMBL" id="WUQX01000001">
    <property type="protein sequence ID" value="MXP77152.1"/>
    <property type="molecule type" value="Genomic_DNA"/>
</dbReference>
<protein>
    <submittedName>
        <fullName evidence="2">PHP domain-containing protein</fullName>
    </submittedName>
</protein>
<dbReference type="Pfam" id="PF02811">
    <property type="entry name" value="PHP"/>
    <property type="match status" value="1"/>
</dbReference>
<feature type="domain" description="Polymerase/histidinol phosphatase N-terminal" evidence="1">
    <location>
        <begin position="5"/>
        <end position="79"/>
    </location>
</feature>
<sequence>MKIEIDTHTHTLASGHAYNTIKEMAAAASDKGLKGLAVTDHAVQMPGTCHIYYFQNLRVVPRQMHGIELLMGTELNILNEKGEVDLSQELLKELDIAIASMHFPCYKGECTREMVTRAYVNVMQNPYVDIIGHPDDGRFPVDMEILVREAKKTGTLLEVNNSSLSPESFRMNTMENCRDMLWECRKQEAMVVLGSDSHVDTDIANYQYASSALLEVNFPDELIANTSLEKLKSCLKHRKKV</sequence>
<dbReference type="NCBIfam" id="NF006702">
    <property type="entry name" value="PRK09248.1"/>
    <property type="match status" value="1"/>
</dbReference>
<proteinExistence type="predicted"/>
<dbReference type="SUPFAM" id="SSF89550">
    <property type="entry name" value="PHP domain-like"/>
    <property type="match status" value="1"/>
</dbReference>
<dbReference type="InterPro" id="IPR016195">
    <property type="entry name" value="Pol/histidinol_Pase-like"/>
</dbReference>
<dbReference type="CDD" id="cd07437">
    <property type="entry name" value="PHP_HisPPase_Ycdx_like"/>
    <property type="match status" value="1"/>
</dbReference>
<dbReference type="InterPro" id="IPR004013">
    <property type="entry name" value="PHP_dom"/>
</dbReference>
<organism evidence="2 3">
    <name type="scientific">Sporofaciens musculi</name>
    <dbReference type="NCBI Taxonomy" id="2681861"/>
    <lineage>
        <taxon>Bacteria</taxon>
        <taxon>Bacillati</taxon>
        <taxon>Bacillota</taxon>
        <taxon>Clostridia</taxon>
        <taxon>Lachnospirales</taxon>
        <taxon>Lachnospiraceae</taxon>
        <taxon>Sporofaciens</taxon>
    </lineage>
</organism>
<accession>A0A7X3MIT1</accession>
<gene>
    <name evidence="2" type="ORF">GN277_17760</name>
</gene>
<dbReference type="RefSeq" id="WP_159752248.1">
    <property type="nucleotide sequence ID" value="NZ_CASZNZ010000037.1"/>
</dbReference>
<dbReference type="GO" id="GO:0008270">
    <property type="term" value="F:zinc ion binding"/>
    <property type="evidence" value="ECO:0007669"/>
    <property type="project" value="TreeGrafter"/>
</dbReference>
<dbReference type="InterPro" id="IPR050243">
    <property type="entry name" value="PHP_phosphatase"/>
</dbReference>
<dbReference type="AlphaFoldDB" id="A0A7X3MIT1"/>
<dbReference type="PANTHER" id="PTHR36928">
    <property type="entry name" value="PHOSPHATASE YCDX-RELATED"/>
    <property type="match status" value="1"/>
</dbReference>
<comment type="caution">
    <text evidence="2">The sequence shown here is derived from an EMBL/GenBank/DDBJ whole genome shotgun (WGS) entry which is preliminary data.</text>
</comment>
<dbReference type="GO" id="GO:0042578">
    <property type="term" value="F:phosphoric ester hydrolase activity"/>
    <property type="evidence" value="ECO:0007669"/>
    <property type="project" value="TreeGrafter"/>
</dbReference>
<name>A0A7X3MIT1_9FIRM</name>
<evidence type="ECO:0000313" key="3">
    <source>
        <dbReference type="Proteomes" id="UP000460412"/>
    </source>
</evidence>
<keyword evidence="3" id="KW-1185">Reference proteome</keyword>
<dbReference type="Gene3D" id="3.20.20.140">
    <property type="entry name" value="Metal-dependent hydrolases"/>
    <property type="match status" value="1"/>
</dbReference>
<dbReference type="InterPro" id="IPR003141">
    <property type="entry name" value="Pol/His_phosphatase_N"/>
</dbReference>
<dbReference type="SMART" id="SM00481">
    <property type="entry name" value="POLIIIAc"/>
    <property type="match status" value="1"/>
</dbReference>
<reference evidence="2 3" key="1">
    <citation type="submission" date="2019-12" db="EMBL/GenBank/DDBJ databases">
        <title>Sporaefaciens musculi gen. nov., sp. nov., a novel bacterium isolated from the caecum of an obese mouse.</title>
        <authorList>
            <person name="Rasmussen T.S."/>
            <person name="Streidl T."/>
            <person name="Hitch T.C.A."/>
            <person name="Wortmann E."/>
            <person name="Deptula P."/>
            <person name="Hansen M."/>
            <person name="Nielsen D.S."/>
            <person name="Clavel T."/>
            <person name="Vogensen F.K."/>
        </authorList>
    </citation>
    <scope>NUCLEOTIDE SEQUENCE [LARGE SCALE GENOMIC DNA]</scope>
    <source>
        <strain evidence="2 3">WCA-9-b2</strain>
    </source>
</reference>
<dbReference type="Proteomes" id="UP000460412">
    <property type="component" value="Unassembled WGS sequence"/>
</dbReference>
<dbReference type="PANTHER" id="PTHR36928:SF1">
    <property type="entry name" value="PHOSPHATASE YCDX-RELATED"/>
    <property type="match status" value="1"/>
</dbReference>
<evidence type="ECO:0000259" key="1">
    <source>
        <dbReference type="SMART" id="SM00481"/>
    </source>
</evidence>
<evidence type="ECO:0000313" key="2">
    <source>
        <dbReference type="EMBL" id="MXP77152.1"/>
    </source>
</evidence>
<dbReference type="GO" id="GO:0005829">
    <property type="term" value="C:cytosol"/>
    <property type="evidence" value="ECO:0007669"/>
    <property type="project" value="TreeGrafter"/>
</dbReference>